<dbReference type="SUPFAM" id="SSF53807">
    <property type="entry name" value="Helical backbone' metal receptor"/>
    <property type="match status" value="1"/>
</dbReference>
<dbReference type="GO" id="GO:0046872">
    <property type="term" value="F:metal ion binding"/>
    <property type="evidence" value="ECO:0007669"/>
    <property type="project" value="UniProtKB-KW"/>
</dbReference>
<dbReference type="InterPro" id="IPR006127">
    <property type="entry name" value="ZnuA-like"/>
</dbReference>
<keyword evidence="2" id="KW-0813">Transport</keyword>
<name>A0A1E3RU93_9MYCO</name>
<dbReference type="EMBL" id="MIGZ01000083">
    <property type="protein sequence ID" value="ODQ92992.1"/>
    <property type="molecule type" value="Genomic_DNA"/>
</dbReference>
<dbReference type="PANTHER" id="PTHR42953:SF1">
    <property type="entry name" value="METAL-BINDING PROTEIN HI_0362-RELATED"/>
    <property type="match status" value="1"/>
</dbReference>
<evidence type="ECO:0000256" key="1">
    <source>
        <dbReference type="ARBA" id="ARBA00004196"/>
    </source>
</evidence>
<evidence type="ECO:0000256" key="4">
    <source>
        <dbReference type="ARBA" id="ARBA00022729"/>
    </source>
</evidence>
<dbReference type="PANTHER" id="PTHR42953">
    <property type="entry name" value="HIGH-AFFINITY ZINC UPTAKE SYSTEM PROTEIN ZNUA-RELATED"/>
    <property type="match status" value="1"/>
</dbReference>
<feature type="signal peptide" evidence="5">
    <location>
        <begin position="1"/>
        <end position="19"/>
    </location>
</feature>
<organism evidence="6 7">
    <name type="scientific">Mycolicibacterium holsaticum</name>
    <dbReference type="NCBI Taxonomy" id="152142"/>
    <lineage>
        <taxon>Bacteria</taxon>
        <taxon>Bacillati</taxon>
        <taxon>Actinomycetota</taxon>
        <taxon>Actinomycetes</taxon>
        <taxon>Mycobacteriales</taxon>
        <taxon>Mycobacteriaceae</taxon>
        <taxon>Mycolicibacterium</taxon>
    </lineage>
</organism>
<evidence type="ECO:0000256" key="3">
    <source>
        <dbReference type="ARBA" id="ARBA00022723"/>
    </source>
</evidence>
<keyword evidence="4 5" id="KW-0732">Signal</keyword>
<dbReference type="Gene3D" id="3.40.50.1980">
    <property type="entry name" value="Nitrogenase molybdenum iron protein domain"/>
    <property type="match status" value="2"/>
</dbReference>
<keyword evidence="7" id="KW-1185">Reference proteome</keyword>
<dbReference type="AlphaFoldDB" id="A0A1E3RU93"/>
<reference evidence="7" key="1">
    <citation type="submission" date="2016-09" db="EMBL/GenBank/DDBJ databases">
        <authorList>
            <person name="Greninger A.L."/>
            <person name="Jerome K.R."/>
            <person name="Mcnair B."/>
            <person name="Wallis C."/>
            <person name="Fang F."/>
        </authorList>
    </citation>
    <scope>NUCLEOTIDE SEQUENCE [LARGE SCALE GENOMIC DNA]</scope>
    <source>
        <strain evidence="7">M7</strain>
    </source>
</reference>
<comment type="caution">
    <text evidence="6">The sequence shown here is derived from an EMBL/GenBank/DDBJ whole genome shotgun (WGS) entry which is preliminary data.</text>
</comment>
<gene>
    <name evidence="6" type="ORF">BHQ17_15040</name>
</gene>
<dbReference type="GO" id="GO:0030001">
    <property type="term" value="P:metal ion transport"/>
    <property type="evidence" value="ECO:0007669"/>
    <property type="project" value="InterPro"/>
</dbReference>
<dbReference type="GO" id="GO:0030313">
    <property type="term" value="C:cell envelope"/>
    <property type="evidence" value="ECO:0007669"/>
    <property type="project" value="UniProtKB-SubCell"/>
</dbReference>
<evidence type="ECO:0000256" key="2">
    <source>
        <dbReference type="ARBA" id="ARBA00022448"/>
    </source>
</evidence>
<sequence length="304" mass="31526">MSMRAVLAAAAAVALTLAAAGCTQQQTAQHEHGSTATVVASTDVWGSVADAVVDDHASVTSIVNGTVADPHSFQATPADAAAITDAALVVYNGGDYDHWVDEVLANSPDVATVDAYSLHPATQPPANEHVFYDPATAKAVAAQIAERLAEIDPDHAEAYRANAAAFGAGADEILATERAIGQAHPGASVVATEPVAHYLLSNAGITDKTPEGFQNAVAEDADPSPADLATMLDLIENREVSAVLFNPQTETAVTKQLRDAATRASVPVVTVTEALPDGTDYLTWQRQTAEQLASQLDKAPRASR</sequence>
<accession>A0A1E3RU93</accession>
<keyword evidence="3" id="KW-0479">Metal-binding</keyword>
<comment type="subcellular location">
    <subcellularLocation>
        <location evidence="1">Cell envelope</location>
    </subcellularLocation>
</comment>
<dbReference type="Proteomes" id="UP000094243">
    <property type="component" value="Unassembled WGS sequence"/>
</dbReference>
<dbReference type="InterPro" id="IPR050492">
    <property type="entry name" value="Bact_metal-bind_prot9"/>
</dbReference>
<feature type="chain" id="PRO_5039464153" evidence="5">
    <location>
        <begin position="20"/>
        <end position="304"/>
    </location>
</feature>
<protein>
    <submittedName>
        <fullName evidence="6">ABC transporter substrate-binding protein</fullName>
    </submittedName>
</protein>
<proteinExistence type="predicted"/>
<dbReference type="Pfam" id="PF01297">
    <property type="entry name" value="ZnuA"/>
    <property type="match status" value="1"/>
</dbReference>
<evidence type="ECO:0000313" key="7">
    <source>
        <dbReference type="Proteomes" id="UP000094243"/>
    </source>
</evidence>
<dbReference type="PROSITE" id="PS51257">
    <property type="entry name" value="PROKAR_LIPOPROTEIN"/>
    <property type="match status" value="1"/>
</dbReference>
<evidence type="ECO:0000256" key="5">
    <source>
        <dbReference type="SAM" id="SignalP"/>
    </source>
</evidence>
<evidence type="ECO:0000313" key="6">
    <source>
        <dbReference type="EMBL" id="ODQ92992.1"/>
    </source>
</evidence>